<keyword evidence="2" id="KW-1185">Reference proteome</keyword>
<name>A0A9Y2ICI2_9PSEU</name>
<organism evidence="1 2">
    <name type="scientific">Amycolatopsis carbonis</name>
    <dbReference type="NCBI Taxonomy" id="715471"/>
    <lineage>
        <taxon>Bacteria</taxon>
        <taxon>Bacillati</taxon>
        <taxon>Actinomycetota</taxon>
        <taxon>Actinomycetes</taxon>
        <taxon>Pseudonocardiales</taxon>
        <taxon>Pseudonocardiaceae</taxon>
        <taxon>Amycolatopsis</taxon>
    </lineage>
</organism>
<protein>
    <submittedName>
        <fullName evidence="1">Uncharacterized protein</fullName>
    </submittedName>
</protein>
<accession>A0A9Y2ICI2</accession>
<dbReference type="KEGG" id="acab:QRX50_31460"/>
<reference evidence="1 2" key="1">
    <citation type="submission" date="2023-06" db="EMBL/GenBank/DDBJ databases">
        <authorList>
            <person name="Oyuntsetseg B."/>
            <person name="Kim S.B."/>
        </authorList>
    </citation>
    <scope>NUCLEOTIDE SEQUENCE [LARGE SCALE GENOMIC DNA]</scope>
    <source>
        <strain evidence="1 2">2-15</strain>
    </source>
</reference>
<evidence type="ECO:0000313" key="2">
    <source>
        <dbReference type="Proteomes" id="UP001236014"/>
    </source>
</evidence>
<dbReference type="Proteomes" id="UP001236014">
    <property type="component" value="Chromosome"/>
</dbReference>
<evidence type="ECO:0000313" key="1">
    <source>
        <dbReference type="EMBL" id="WIX75978.1"/>
    </source>
</evidence>
<proteinExistence type="predicted"/>
<dbReference type="AlphaFoldDB" id="A0A9Y2ICI2"/>
<sequence>MPINKTCKRLSIEVHPSRAGFQVILCRGGKAMEMLDVDAAQSRAVELAQQWADKFGCSLSHGGAA</sequence>
<dbReference type="EMBL" id="CP127294">
    <property type="protein sequence ID" value="WIX75978.1"/>
    <property type="molecule type" value="Genomic_DNA"/>
</dbReference>
<dbReference type="RefSeq" id="WP_285966740.1">
    <property type="nucleotide sequence ID" value="NZ_CP127294.1"/>
</dbReference>
<gene>
    <name evidence="1" type="ORF">QRX50_31460</name>
</gene>